<organism evidence="1">
    <name type="scientific">Arundo donax</name>
    <name type="common">Giant reed</name>
    <name type="synonym">Donax arundinaceus</name>
    <dbReference type="NCBI Taxonomy" id="35708"/>
    <lineage>
        <taxon>Eukaryota</taxon>
        <taxon>Viridiplantae</taxon>
        <taxon>Streptophyta</taxon>
        <taxon>Embryophyta</taxon>
        <taxon>Tracheophyta</taxon>
        <taxon>Spermatophyta</taxon>
        <taxon>Magnoliopsida</taxon>
        <taxon>Liliopsida</taxon>
        <taxon>Poales</taxon>
        <taxon>Poaceae</taxon>
        <taxon>PACMAD clade</taxon>
        <taxon>Arundinoideae</taxon>
        <taxon>Arundineae</taxon>
        <taxon>Arundo</taxon>
    </lineage>
</organism>
<reference evidence="1" key="1">
    <citation type="submission" date="2014-09" db="EMBL/GenBank/DDBJ databases">
        <authorList>
            <person name="Magalhaes I.L.F."/>
            <person name="Oliveira U."/>
            <person name="Santos F.R."/>
            <person name="Vidigal T.H.D.A."/>
            <person name="Brescovit A.D."/>
            <person name="Santos A.J."/>
        </authorList>
    </citation>
    <scope>NUCLEOTIDE SEQUENCE</scope>
    <source>
        <tissue evidence="1">Shoot tissue taken approximately 20 cm above the soil surface</tissue>
    </source>
</reference>
<dbReference type="AlphaFoldDB" id="A0A0A9B6V9"/>
<reference evidence="1" key="2">
    <citation type="journal article" date="2015" name="Data Brief">
        <title>Shoot transcriptome of the giant reed, Arundo donax.</title>
        <authorList>
            <person name="Barrero R.A."/>
            <person name="Guerrero F.D."/>
            <person name="Moolhuijzen P."/>
            <person name="Goolsby J.A."/>
            <person name="Tidwell J."/>
            <person name="Bellgard S.E."/>
            <person name="Bellgard M.I."/>
        </authorList>
    </citation>
    <scope>NUCLEOTIDE SEQUENCE</scope>
    <source>
        <tissue evidence="1">Shoot tissue taken approximately 20 cm above the soil surface</tissue>
    </source>
</reference>
<accession>A0A0A9B6V9</accession>
<sequence>MENTSFFCGNRILFFWIFTHTE</sequence>
<dbReference type="EMBL" id="GBRH01240007">
    <property type="protein sequence ID" value="JAD57888.1"/>
    <property type="molecule type" value="Transcribed_RNA"/>
</dbReference>
<name>A0A0A9B6V9_ARUDO</name>
<evidence type="ECO:0000313" key="1">
    <source>
        <dbReference type="EMBL" id="JAD57888.1"/>
    </source>
</evidence>
<protein>
    <submittedName>
        <fullName evidence="1">Uncharacterized protein</fullName>
    </submittedName>
</protein>
<proteinExistence type="predicted"/>